<dbReference type="RefSeq" id="XP_009225108.1">
    <property type="nucleotide sequence ID" value="XM_009226844.1"/>
</dbReference>
<dbReference type="EnsemblFungi" id="EJT72134">
    <property type="protein sequence ID" value="EJT72134"/>
    <property type="gene ID" value="GGTG_09002"/>
</dbReference>
<evidence type="ECO:0000313" key="2">
    <source>
        <dbReference type="EnsemblFungi" id="EJT72134"/>
    </source>
</evidence>
<reference evidence="2" key="4">
    <citation type="journal article" date="2015" name="G3 (Bethesda)">
        <title>Genome sequences of three phytopathogenic species of the Magnaporthaceae family of fungi.</title>
        <authorList>
            <person name="Okagaki L.H."/>
            <person name="Nunes C.C."/>
            <person name="Sailsbery J."/>
            <person name="Clay B."/>
            <person name="Brown D."/>
            <person name="John T."/>
            <person name="Oh Y."/>
            <person name="Young N."/>
            <person name="Fitzgerald M."/>
            <person name="Haas B.J."/>
            <person name="Zeng Q."/>
            <person name="Young S."/>
            <person name="Adiconis X."/>
            <person name="Fan L."/>
            <person name="Levin J.Z."/>
            <person name="Mitchell T.K."/>
            <person name="Okubara P.A."/>
            <person name="Farman M.L."/>
            <person name="Kohn L.M."/>
            <person name="Birren B."/>
            <person name="Ma L.-J."/>
            <person name="Dean R.A."/>
        </authorList>
    </citation>
    <scope>NUCLEOTIDE SEQUENCE</scope>
    <source>
        <strain evidence="2">R3-111a-1</strain>
    </source>
</reference>
<keyword evidence="3" id="KW-1185">Reference proteome</keyword>
<organism evidence="1">
    <name type="scientific">Gaeumannomyces tritici (strain R3-111a-1)</name>
    <name type="common">Wheat and barley take-all root rot fungus</name>
    <name type="synonym">Gaeumannomyces graminis var. tritici</name>
    <dbReference type="NCBI Taxonomy" id="644352"/>
    <lineage>
        <taxon>Eukaryota</taxon>
        <taxon>Fungi</taxon>
        <taxon>Dikarya</taxon>
        <taxon>Ascomycota</taxon>
        <taxon>Pezizomycotina</taxon>
        <taxon>Sordariomycetes</taxon>
        <taxon>Sordariomycetidae</taxon>
        <taxon>Magnaporthales</taxon>
        <taxon>Magnaporthaceae</taxon>
        <taxon>Gaeumannomyces</taxon>
    </lineage>
</organism>
<dbReference type="Proteomes" id="UP000006039">
    <property type="component" value="Unassembled WGS sequence"/>
</dbReference>
<dbReference type="AlphaFoldDB" id="J3P661"/>
<evidence type="ECO:0000313" key="1">
    <source>
        <dbReference type="EMBL" id="EJT72134.1"/>
    </source>
</evidence>
<reference evidence="3" key="1">
    <citation type="submission" date="2010-07" db="EMBL/GenBank/DDBJ databases">
        <title>The genome sequence of Gaeumannomyces graminis var. tritici strain R3-111a-1.</title>
        <authorList>
            <consortium name="The Broad Institute Genome Sequencing Platform"/>
            <person name="Ma L.-J."/>
            <person name="Dead R."/>
            <person name="Young S."/>
            <person name="Zeng Q."/>
            <person name="Koehrsen M."/>
            <person name="Alvarado L."/>
            <person name="Berlin A."/>
            <person name="Chapman S.B."/>
            <person name="Chen Z."/>
            <person name="Freedman E."/>
            <person name="Gellesch M."/>
            <person name="Goldberg J."/>
            <person name="Griggs A."/>
            <person name="Gujja S."/>
            <person name="Heilman E.R."/>
            <person name="Heiman D."/>
            <person name="Hepburn T."/>
            <person name="Howarth C."/>
            <person name="Jen D."/>
            <person name="Larson L."/>
            <person name="Mehta T."/>
            <person name="Neiman D."/>
            <person name="Pearson M."/>
            <person name="Roberts A."/>
            <person name="Saif S."/>
            <person name="Shea T."/>
            <person name="Shenoy N."/>
            <person name="Sisk P."/>
            <person name="Stolte C."/>
            <person name="Sykes S."/>
            <person name="Walk T."/>
            <person name="White J."/>
            <person name="Yandava C."/>
            <person name="Haas B."/>
            <person name="Nusbaum C."/>
            <person name="Birren B."/>
        </authorList>
    </citation>
    <scope>NUCLEOTIDE SEQUENCE [LARGE SCALE GENOMIC DNA]</scope>
    <source>
        <strain evidence="3">R3-111a-1</strain>
    </source>
</reference>
<reference evidence="1" key="2">
    <citation type="submission" date="2010-07" db="EMBL/GenBank/DDBJ databases">
        <authorList>
            <consortium name="The Broad Institute Genome Sequencing Platform"/>
            <consortium name="Broad Institute Genome Sequencing Center for Infectious Disease"/>
            <person name="Ma L.-J."/>
            <person name="Dead R."/>
            <person name="Young S."/>
            <person name="Zeng Q."/>
            <person name="Koehrsen M."/>
            <person name="Alvarado L."/>
            <person name="Berlin A."/>
            <person name="Chapman S.B."/>
            <person name="Chen Z."/>
            <person name="Freedman E."/>
            <person name="Gellesch M."/>
            <person name="Goldberg J."/>
            <person name="Griggs A."/>
            <person name="Gujja S."/>
            <person name="Heilman E.R."/>
            <person name="Heiman D."/>
            <person name="Hepburn T."/>
            <person name="Howarth C."/>
            <person name="Jen D."/>
            <person name="Larson L."/>
            <person name="Mehta T."/>
            <person name="Neiman D."/>
            <person name="Pearson M."/>
            <person name="Roberts A."/>
            <person name="Saif S."/>
            <person name="Shea T."/>
            <person name="Shenoy N."/>
            <person name="Sisk P."/>
            <person name="Stolte C."/>
            <person name="Sykes S."/>
            <person name="Walk T."/>
            <person name="White J."/>
            <person name="Yandava C."/>
            <person name="Haas B."/>
            <person name="Nusbaum C."/>
            <person name="Birren B."/>
        </authorList>
    </citation>
    <scope>NUCLEOTIDE SEQUENCE</scope>
    <source>
        <strain evidence="1">R3-111a-1</strain>
    </source>
</reference>
<accession>J3P661</accession>
<dbReference type="EMBL" id="GL385399">
    <property type="protein sequence ID" value="EJT72134.1"/>
    <property type="molecule type" value="Genomic_DNA"/>
</dbReference>
<dbReference type="HOGENOM" id="CLU_2399810_0_0_1"/>
<dbReference type="GeneID" id="20349460"/>
<reference evidence="1" key="3">
    <citation type="submission" date="2010-09" db="EMBL/GenBank/DDBJ databases">
        <title>Annotation of Gaeumannomyces graminis var. tritici R3-111a-1.</title>
        <authorList>
            <consortium name="The Broad Institute Genome Sequencing Platform"/>
            <person name="Ma L.-J."/>
            <person name="Dead R."/>
            <person name="Young S.K."/>
            <person name="Zeng Q."/>
            <person name="Gargeya S."/>
            <person name="Fitzgerald M."/>
            <person name="Haas B."/>
            <person name="Abouelleil A."/>
            <person name="Alvarado L."/>
            <person name="Arachchi H.M."/>
            <person name="Berlin A."/>
            <person name="Brown A."/>
            <person name="Chapman S.B."/>
            <person name="Chen Z."/>
            <person name="Dunbar C."/>
            <person name="Freedman E."/>
            <person name="Gearin G."/>
            <person name="Gellesch M."/>
            <person name="Goldberg J."/>
            <person name="Griggs A."/>
            <person name="Gujja S."/>
            <person name="Heiman D."/>
            <person name="Howarth C."/>
            <person name="Larson L."/>
            <person name="Lui A."/>
            <person name="MacDonald P.J.P."/>
            <person name="Mehta T."/>
            <person name="Montmayeur A."/>
            <person name="Murphy C."/>
            <person name="Neiman D."/>
            <person name="Pearson M."/>
            <person name="Priest M."/>
            <person name="Roberts A."/>
            <person name="Saif S."/>
            <person name="Shea T."/>
            <person name="Shenoy N."/>
            <person name="Sisk P."/>
            <person name="Stolte C."/>
            <person name="Sykes S."/>
            <person name="Yandava C."/>
            <person name="Wortman J."/>
            <person name="Nusbaum C."/>
            <person name="Birren B."/>
        </authorList>
    </citation>
    <scope>NUCLEOTIDE SEQUENCE</scope>
    <source>
        <strain evidence="1">R3-111a-1</strain>
    </source>
</reference>
<protein>
    <submittedName>
        <fullName evidence="1 2">Uncharacterized protein</fullName>
    </submittedName>
</protein>
<evidence type="ECO:0000313" key="3">
    <source>
        <dbReference type="Proteomes" id="UP000006039"/>
    </source>
</evidence>
<sequence>MRPWLSAAGAGMQRVTPSMSALSTNRQAREGLVMVMEGRTIPLAYGHMDVEAEGNSLYCKPPAFSVVVLLDGDGGRVSRMVDAASLPPPATAR</sequence>
<dbReference type="VEuPathDB" id="FungiDB:GGTG_09002"/>
<proteinExistence type="predicted"/>
<name>J3P661_GAET3</name>
<reference evidence="2" key="5">
    <citation type="submission" date="2018-04" db="UniProtKB">
        <authorList>
            <consortium name="EnsemblFungi"/>
        </authorList>
    </citation>
    <scope>IDENTIFICATION</scope>
    <source>
        <strain evidence="2">R3-111a-1</strain>
    </source>
</reference>
<gene>
    <name evidence="2" type="primary">20349460</name>
    <name evidence="1" type="ORF">GGTG_09002</name>
</gene>